<comment type="caution">
    <text evidence="2">The sequence shown here is derived from an EMBL/GenBank/DDBJ whole genome shotgun (WGS) entry which is preliminary data.</text>
</comment>
<evidence type="ECO:0000259" key="1">
    <source>
        <dbReference type="Pfam" id="PF12530"/>
    </source>
</evidence>
<dbReference type="EMBL" id="PJQM01000086">
    <property type="protein sequence ID" value="RCI06792.1"/>
    <property type="molecule type" value="Genomic_DNA"/>
</dbReference>
<evidence type="ECO:0000313" key="3">
    <source>
        <dbReference type="Proteomes" id="UP000253551"/>
    </source>
</evidence>
<keyword evidence="3" id="KW-1185">Reference proteome</keyword>
<evidence type="ECO:0000313" key="2">
    <source>
        <dbReference type="EMBL" id="RCI06792.1"/>
    </source>
</evidence>
<dbReference type="Pfam" id="PF12530">
    <property type="entry name" value="DUF3730"/>
    <property type="match status" value="1"/>
</dbReference>
<dbReference type="SUPFAM" id="SSF48371">
    <property type="entry name" value="ARM repeat"/>
    <property type="match status" value="1"/>
</dbReference>
<proteinExistence type="predicted"/>
<gene>
    <name evidence="2" type="ORF">CU098_012930</name>
</gene>
<name>A0A367KY35_RHIST</name>
<dbReference type="Proteomes" id="UP000253551">
    <property type="component" value="Unassembled WGS sequence"/>
</dbReference>
<dbReference type="InterPro" id="IPR022542">
    <property type="entry name" value="FOCAD/RST1_DUF3730"/>
</dbReference>
<dbReference type="OrthoDB" id="6125419at2759"/>
<protein>
    <recommendedName>
        <fullName evidence="1">DUF3730 domain-containing protein</fullName>
    </recommendedName>
</protein>
<sequence length="1743" mass="195347">MSNEVIQHRFVQIHQACDLTTNSDGMWNTLSQAPLTHIAVSNACERILDQVNSKQLDALVALRQFQNLALSCNNFTKNTIYLHCIAILYSKITDTEFGLVKSDHIQVDPFVAIIRQKPSLYYGILNEVDFLLRDSGSVDTITPFVLFVLLTDNNLDYNALLARTSLICLTSNSTEMVKRIHSLIWKRVMIYHPMQMNLNRYLSIVDFLETINSQCKVVDFNSMDWISCYCYPIVDRALIGASKNESVLPYLSRVERMYLAIDNNQIVPESFQANLSLLWASYSFLLLKAQTLDEQQSILNFIRYCINHGTIPKRLMQVAYLPLFQTLSELMDKTASKRIQTLKEDVLSLINILDEAKDIDVDIKTVKSSITEIIKFNNINGLLGHLATHVISSYSNDMPELSNKSLSNTSKDLGLLFKIPYTLSDDTQIQCKALTELSNLSFTQETSYKFPTLLFLLHIIRHSSKKPTTLLHIFYHILPSLADVNDPVITSKVLQIITSVIHTEVDTSLAALGVRSLAVVCERQPRAWQELKKVFTDWILRRKSRTLRRKIDLSVTGPIKLELAVLTTMRDMCKSKPRECAPDILPMIISLLQSCQDLSMASLSLIMDIVCTCIEAGFVEPRSIWSIVVAYIAQFSLDTGIERSLLLVKQLCRFYALAGDKDEITEPYLQFKETILTRFIEPLLDNEISCEEAKSYALEALSHFSSNDISTILPEKAKDYLPVVLESRTPNKSYEHVLVKLMSNELDHMRRGLFKEESNKQTEPVQKKKGNQIGEREREIERIYTEKWLEGHVAPGLRAGYATGILHISDFSSEPVPEHSIQSVSKTKWYRTMVTSFTDITLTDHLLIRVSSISSWQSFFQAVFKGKEVAAESIASILLNDLLSRLERSTVPGVSSNVLLAITGLVSTLRLIIPSFAVSCANEIINVLLKNYVNVFGSTISHSAHLMSEEVQFAARFALGHLSAHVISNEKTAASLSQALISAATKASNKTRNIDNAVDLVQFANGYAASYFISNVISWPTKTEPLDILGKQGLYQLLDYCNTPNICESRILGIMMGWASKLNPAAMEEVIWLAKDLVKSYLSDHSVNKGLLFGSAWVCAMYGTVGGDDIDEECINVLESAVSKASTDNQLAQHFYHFSVPYAQFCRSRLILSSEGENEGSNDYIKSFQREFERIQNDDPSSNYRIASIFGLGCLLGVTYLTADQSDNLYIESRKYNANARSIVWEKLIPVAGLIGRSAPVGNLKSGRVAAAVCGKIIRSSHLIVNVSQTNDRPAAPELLLLSTSSEPATYGRLNQNTSYIRAVFDNLVEMMERKEKSELQDKITLLLSSLLSTPGPLPPVNWFALINNISSLSKPLHHLCINFASAHAYTSLSLSEFLLSQLNSIVDPLKHTADPQLSLLLSSEIGIGKVLELAGLPSVVKTQKEIAMRRGMNAVTKKTSISDSRCMEVIEGYAKKIMSFEEDTQKQFFATLFNHMPVQEITKEENKTKLGADIKNVILQEVTIPFAARVELNTESIFRQCVACSLTSPIQLSQDGSEKNYFNQTLSANDALGKTVAISELYLLASKGAQRQSLIKWITAATVYLIGQPSKPILDECWGVIAQTIQRDASNEQEMLTWIMRVLDAFIVYGNISEMSVDCVRNSMANGLFPILTCLLEQRLPRPVLETINKEIQIADVVYKMSYMIDIGNNYTAEQEQIALRLFTLIDITGKSSRESFARIIRNCPQPVINKGTTPYMKWVIV</sequence>
<organism evidence="2 3">
    <name type="scientific">Rhizopus stolonifer</name>
    <name type="common">Rhizopus nigricans</name>
    <dbReference type="NCBI Taxonomy" id="4846"/>
    <lineage>
        <taxon>Eukaryota</taxon>
        <taxon>Fungi</taxon>
        <taxon>Fungi incertae sedis</taxon>
        <taxon>Mucoromycota</taxon>
        <taxon>Mucoromycotina</taxon>
        <taxon>Mucoromycetes</taxon>
        <taxon>Mucorales</taxon>
        <taxon>Mucorineae</taxon>
        <taxon>Rhizopodaceae</taxon>
        <taxon>Rhizopus</taxon>
    </lineage>
</organism>
<feature type="domain" description="DUF3730" evidence="1">
    <location>
        <begin position="454"/>
        <end position="681"/>
    </location>
</feature>
<accession>A0A367KY35</accession>
<dbReference type="InterPro" id="IPR016024">
    <property type="entry name" value="ARM-type_fold"/>
</dbReference>
<reference evidence="2 3" key="1">
    <citation type="journal article" date="2018" name="G3 (Bethesda)">
        <title>Phylogenetic and Phylogenomic Definition of Rhizopus Species.</title>
        <authorList>
            <person name="Gryganskyi A.P."/>
            <person name="Golan J."/>
            <person name="Dolatabadi S."/>
            <person name="Mondo S."/>
            <person name="Robb S."/>
            <person name="Idnurm A."/>
            <person name="Muszewska A."/>
            <person name="Steczkiewicz K."/>
            <person name="Masonjones S."/>
            <person name="Liao H.L."/>
            <person name="Gajdeczka M.T."/>
            <person name="Anike F."/>
            <person name="Vuek A."/>
            <person name="Anishchenko I.M."/>
            <person name="Voigt K."/>
            <person name="de Hoog G.S."/>
            <person name="Smith M.E."/>
            <person name="Heitman J."/>
            <person name="Vilgalys R."/>
            <person name="Stajich J.E."/>
        </authorList>
    </citation>
    <scope>NUCLEOTIDE SEQUENCE [LARGE SCALE GENOMIC DNA]</scope>
    <source>
        <strain evidence="2 3">LSU 92-RS-03</strain>
    </source>
</reference>